<dbReference type="EMBL" id="WFLI01000003">
    <property type="protein sequence ID" value="KAB8066243.1"/>
    <property type="molecule type" value="Genomic_DNA"/>
</dbReference>
<name>A0A6I1I5J7_9BURK</name>
<evidence type="ECO:0000313" key="1">
    <source>
        <dbReference type="EMBL" id="KAB8066243.1"/>
    </source>
</evidence>
<reference evidence="1 2" key="1">
    <citation type="submission" date="2019-10" db="EMBL/GenBank/DDBJ databases">
        <title>Three novel species isolated from a subtropical stream in China.</title>
        <authorList>
            <person name="Lu H."/>
        </authorList>
    </citation>
    <scope>NUCLEOTIDE SEQUENCE [LARGE SCALE GENOMIC DNA]</scope>
    <source>
        <strain evidence="1 2">FT13W</strain>
    </source>
</reference>
<dbReference type="AlphaFoldDB" id="A0A6I1I5J7"/>
<accession>A0A6I1I5J7</accession>
<proteinExistence type="predicted"/>
<evidence type="ECO:0000313" key="2">
    <source>
        <dbReference type="Proteomes" id="UP000468717"/>
    </source>
</evidence>
<comment type="caution">
    <text evidence="1">The sequence shown here is derived from an EMBL/GenBank/DDBJ whole genome shotgun (WGS) entry which is preliminary data.</text>
</comment>
<protein>
    <submittedName>
        <fullName evidence="1">Uncharacterized protein</fullName>
    </submittedName>
</protein>
<dbReference type="Proteomes" id="UP000468717">
    <property type="component" value="Unassembled WGS sequence"/>
</dbReference>
<sequence length="143" mass="15386">MITNRAQIARHHLANQSTPAYSLIRKVCACGKASSAKQLVQHDKCAACALAAVRDAIMPGDFAKLQHMLGAVQQYPKSKWGWRNYFAAGSGQQHEAMRRLVVAGLATAGRAANEMTYFHATRLGCKATGLNAAGIKRAMEDAS</sequence>
<dbReference type="RefSeq" id="WP_152281342.1">
    <property type="nucleotide sequence ID" value="NZ_WFLI01000003.1"/>
</dbReference>
<gene>
    <name evidence="1" type="ORF">GCN75_03340</name>
</gene>
<organism evidence="1 2">
    <name type="scientific">Janthinobacterium violaceinigrum</name>
    <dbReference type="NCBI Taxonomy" id="2654252"/>
    <lineage>
        <taxon>Bacteria</taxon>
        <taxon>Pseudomonadati</taxon>
        <taxon>Pseudomonadota</taxon>
        <taxon>Betaproteobacteria</taxon>
        <taxon>Burkholderiales</taxon>
        <taxon>Oxalobacteraceae</taxon>
        <taxon>Janthinobacterium</taxon>
    </lineage>
</organism>
<keyword evidence="2" id="KW-1185">Reference proteome</keyword>